<gene>
    <name evidence="1" type="ORF">QQ008_04565</name>
</gene>
<evidence type="ECO:0000313" key="1">
    <source>
        <dbReference type="EMBL" id="MDN5200616.1"/>
    </source>
</evidence>
<dbReference type="EMBL" id="JAUJEA010000001">
    <property type="protein sequence ID" value="MDN5200616.1"/>
    <property type="molecule type" value="Genomic_DNA"/>
</dbReference>
<proteinExistence type="predicted"/>
<comment type="caution">
    <text evidence="1">The sequence shown here is derived from an EMBL/GenBank/DDBJ whole genome shotgun (WGS) entry which is preliminary data.</text>
</comment>
<name>A0ABT8KIS1_9BACT</name>
<keyword evidence="2" id="KW-1185">Reference proteome</keyword>
<reference evidence="1" key="1">
    <citation type="submission" date="2023-06" db="EMBL/GenBank/DDBJ databases">
        <title>Genomic of Parafulvivirga corallium.</title>
        <authorList>
            <person name="Wang G."/>
        </authorList>
    </citation>
    <scope>NUCLEOTIDE SEQUENCE</scope>
    <source>
        <strain evidence="1">BMA10</strain>
    </source>
</reference>
<accession>A0ABT8KIS1</accession>
<dbReference type="Proteomes" id="UP001172082">
    <property type="component" value="Unassembled WGS sequence"/>
</dbReference>
<protein>
    <submittedName>
        <fullName evidence="1">DUF2851 family protein</fullName>
    </submittedName>
</protein>
<sequence>MKEDFLHFVWKHQYFDKKNLVSTNKEPINIFHPGFQNFDSGPDFSNTKLRIDNIDWHGHTEIHIKSSHWNAHAHQSNPAYDQVILHVVWEDDRTVHRSDGTKIPTLELKNRIASSQMKRYEGLMHHKGHILCIDQLNSINNITKLSMFDRVLMSRLEYKSTLIQNMVGKHCTWEEVTYQTLAKNFGFKINAYAFLELARALPLKYIHKHSDSLFQIEAMLFGQAGFLEETYEVKYFKHLKQEYNFLSHKYDLKNRQLATHYWKFLRLRPANFPTIRIAQFAILCHIQRNLFSLFKEVNTYEDIAEILSILQSEFWQYHYHFDKRAKKALTGLGKFSINNIIINTIVPLRMAYGRLKDKQDLIENAIALLEKVPAESNNIVTKWRKAGIDVKNAFYSQASLELYNSFCKEKKCLFCNIGISIIRSS</sequence>
<dbReference type="RefSeq" id="WP_346750638.1">
    <property type="nucleotide sequence ID" value="NZ_JAUJEA010000001.1"/>
</dbReference>
<evidence type="ECO:0000313" key="2">
    <source>
        <dbReference type="Proteomes" id="UP001172082"/>
    </source>
</evidence>
<dbReference type="InterPro" id="IPR021272">
    <property type="entry name" value="DUF2851"/>
</dbReference>
<dbReference type="Pfam" id="PF11013">
    <property type="entry name" value="DUF2851"/>
    <property type="match status" value="1"/>
</dbReference>
<organism evidence="1 2">
    <name type="scientific">Splendidivirga corallicola</name>
    <dbReference type="NCBI Taxonomy" id="3051826"/>
    <lineage>
        <taxon>Bacteria</taxon>
        <taxon>Pseudomonadati</taxon>
        <taxon>Bacteroidota</taxon>
        <taxon>Cytophagia</taxon>
        <taxon>Cytophagales</taxon>
        <taxon>Splendidivirgaceae</taxon>
        <taxon>Splendidivirga</taxon>
    </lineage>
</organism>